<comment type="caution">
    <text evidence="1">The sequence shown here is derived from an EMBL/GenBank/DDBJ whole genome shotgun (WGS) entry which is preliminary data.</text>
</comment>
<dbReference type="EMBL" id="LAVV01013443">
    <property type="protein sequence ID" value="KNZ45644.1"/>
    <property type="molecule type" value="Genomic_DNA"/>
</dbReference>
<organism evidence="1 2">
    <name type="scientific">Puccinia sorghi</name>
    <dbReference type="NCBI Taxonomy" id="27349"/>
    <lineage>
        <taxon>Eukaryota</taxon>
        <taxon>Fungi</taxon>
        <taxon>Dikarya</taxon>
        <taxon>Basidiomycota</taxon>
        <taxon>Pucciniomycotina</taxon>
        <taxon>Pucciniomycetes</taxon>
        <taxon>Pucciniales</taxon>
        <taxon>Pucciniaceae</taxon>
        <taxon>Puccinia</taxon>
    </lineage>
</organism>
<proteinExistence type="predicted"/>
<dbReference type="VEuPathDB" id="FungiDB:VP01_7954g3"/>
<name>A0A0L6UAR1_9BASI</name>
<gene>
    <name evidence="1" type="ORF">VP01_7954g3</name>
</gene>
<accession>A0A0L6UAR1</accession>
<dbReference type="AlphaFoldDB" id="A0A0L6UAR1"/>
<evidence type="ECO:0000313" key="2">
    <source>
        <dbReference type="Proteomes" id="UP000037035"/>
    </source>
</evidence>
<protein>
    <submittedName>
        <fullName evidence="1">Uncharacterized protein</fullName>
    </submittedName>
</protein>
<evidence type="ECO:0000313" key="1">
    <source>
        <dbReference type="EMBL" id="KNZ45644.1"/>
    </source>
</evidence>
<dbReference type="OrthoDB" id="2506005at2759"/>
<sequence length="48" mass="5520">MPRMLMEISLVKLGVLDNILSFSILAKLSEDLYNVVENIIMKKVIVER</sequence>
<reference evidence="1 2" key="1">
    <citation type="submission" date="2015-08" db="EMBL/GenBank/DDBJ databases">
        <title>Next Generation Sequencing and Analysis of the Genome of Puccinia sorghi L Schw, the Causal Agent of Maize Common Rust.</title>
        <authorList>
            <person name="Rochi L."/>
            <person name="Burguener G."/>
            <person name="Darino M."/>
            <person name="Turjanski A."/>
            <person name="Kreff E."/>
            <person name="Dieguez M.J."/>
            <person name="Sacco F."/>
        </authorList>
    </citation>
    <scope>NUCLEOTIDE SEQUENCE [LARGE SCALE GENOMIC DNA]</scope>
    <source>
        <strain evidence="1 2">RO10H11247</strain>
    </source>
</reference>
<dbReference type="Proteomes" id="UP000037035">
    <property type="component" value="Unassembled WGS sequence"/>
</dbReference>
<keyword evidence="2" id="KW-1185">Reference proteome</keyword>